<reference evidence="2" key="1">
    <citation type="submission" date="2020-01" db="EMBL/GenBank/DDBJ databases">
        <authorList>
            <person name="Rat A."/>
        </authorList>
    </citation>
    <scope>NUCLEOTIDE SEQUENCE</scope>
    <source>
        <strain evidence="2">LMG 31231</strain>
    </source>
</reference>
<dbReference type="Gene3D" id="3.10.180.10">
    <property type="entry name" value="2,3-Dihydroxybiphenyl 1,2-Dioxygenase, domain 1"/>
    <property type="match status" value="1"/>
</dbReference>
<organism evidence="2 3">
    <name type="scientific">Neoroseomonas soli</name>
    <dbReference type="NCBI Taxonomy" id="1081025"/>
    <lineage>
        <taxon>Bacteria</taxon>
        <taxon>Pseudomonadati</taxon>
        <taxon>Pseudomonadota</taxon>
        <taxon>Alphaproteobacteria</taxon>
        <taxon>Acetobacterales</taxon>
        <taxon>Acetobacteraceae</taxon>
        <taxon>Neoroseomonas</taxon>
    </lineage>
</organism>
<dbReference type="InterPro" id="IPR037523">
    <property type="entry name" value="VOC_core"/>
</dbReference>
<dbReference type="AlphaFoldDB" id="A0A9X9X2M9"/>
<evidence type="ECO:0000313" key="2">
    <source>
        <dbReference type="EMBL" id="MBR0673658.1"/>
    </source>
</evidence>
<accession>A0A9X9X2M9</accession>
<comment type="caution">
    <text evidence="2">The sequence shown here is derived from an EMBL/GenBank/DDBJ whole genome shotgun (WGS) entry which is preliminary data.</text>
</comment>
<dbReference type="Proteomes" id="UP001138751">
    <property type="component" value="Unassembled WGS sequence"/>
</dbReference>
<feature type="domain" description="VOC" evidence="1">
    <location>
        <begin position="5"/>
        <end position="125"/>
    </location>
</feature>
<name>A0A9X9X2M9_9PROT</name>
<dbReference type="InterPro" id="IPR029068">
    <property type="entry name" value="Glyas_Bleomycin-R_OHBP_Dase"/>
</dbReference>
<proteinExistence type="predicted"/>
<keyword evidence="3" id="KW-1185">Reference proteome</keyword>
<dbReference type="PROSITE" id="PS51819">
    <property type="entry name" value="VOC"/>
    <property type="match status" value="1"/>
</dbReference>
<dbReference type="InterPro" id="IPR004360">
    <property type="entry name" value="Glyas_Fos-R_dOase_dom"/>
</dbReference>
<dbReference type="EMBL" id="JAAEDM010000082">
    <property type="protein sequence ID" value="MBR0673658.1"/>
    <property type="molecule type" value="Genomic_DNA"/>
</dbReference>
<evidence type="ECO:0000259" key="1">
    <source>
        <dbReference type="PROSITE" id="PS51819"/>
    </source>
</evidence>
<evidence type="ECO:0000313" key="3">
    <source>
        <dbReference type="Proteomes" id="UP001138751"/>
    </source>
</evidence>
<protein>
    <submittedName>
        <fullName evidence="2">Glyoxalase/bleomycin resistance/dioxygenase family protein</fullName>
    </submittedName>
</protein>
<reference evidence="2" key="2">
    <citation type="journal article" date="2021" name="Syst. Appl. Microbiol.">
        <title>Roseomonas hellenica sp. nov., isolated from roots of wild-growing Alkanna tinctoria.</title>
        <authorList>
            <person name="Rat A."/>
            <person name="Naranjo H.D."/>
            <person name="Lebbe L."/>
            <person name="Cnockaert M."/>
            <person name="Krigas N."/>
            <person name="Grigoriadou K."/>
            <person name="Maloupa E."/>
            <person name="Willems A."/>
        </authorList>
    </citation>
    <scope>NUCLEOTIDE SEQUENCE</scope>
    <source>
        <strain evidence="2">LMG 31231</strain>
    </source>
</reference>
<gene>
    <name evidence="2" type="ORF">GXW76_20970</name>
</gene>
<sequence length="135" mass="14875">MAAPFDQHVTFLYAEDPEASWRFYEEVLGLPLAQDQGSCRIYAVAPGGRAFVGVCRARGPRAADNPRLEGGAVVTFVHQDVEGWHARLRAKGIEVASAPAYSAAYRVTSFFFRDPAGYTLEIQRFERPDWPAPGG</sequence>
<dbReference type="RefSeq" id="WP_211864061.1">
    <property type="nucleotide sequence ID" value="NZ_JAAEDM010000082.1"/>
</dbReference>
<dbReference type="Pfam" id="PF00903">
    <property type="entry name" value="Glyoxalase"/>
    <property type="match status" value="1"/>
</dbReference>
<dbReference type="SUPFAM" id="SSF54593">
    <property type="entry name" value="Glyoxalase/Bleomycin resistance protein/Dihydroxybiphenyl dioxygenase"/>
    <property type="match status" value="1"/>
</dbReference>